<gene>
    <name evidence="3" type="ORF">OBBRIDRAFT_757851</name>
</gene>
<reference evidence="3 4" key="1">
    <citation type="submission" date="2016-07" db="EMBL/GenBank/DDBJ databases">
        <title>Draft genome of the white-rot fungus Obba rivulosa 3A-2.</title>
        <authorList>
            <consortium name="DOE Joint Genome Institute"/>
            <person name="Miettinen O."/>
            <person name="Riley R."/>
            <person name="Acob R."/>
            <person name="Barry K."/>
            <person name="Cullen D."/>
            <person name="De Vries R."/>
            <person name="Hainaut M."/>
            <person name="Hatakka A."/>
            <person name="Henrissat B."/>
            <person name="Hilden K."/>
            <person name="Kuo R."/>
            <person name="Labutti K."/>
            <person name="Lipzen A."/>
            <person name="Makela M.R."/>
            <person name="Sandor L."/>
            <person name="Spatafora J.W."/>
            <person name="Grigoriev I.V."/>
            <person name="Hibbett D.S."/>
        </authorList>
    </citation>
    <scope>NUCLEOTIDE SEQUENCE [LARGE SCALE GENOMIC DNA]</scope>
    <source>
        <strain evidence="3 4">3A-2</strain>
    </source>
</reference>
<keyword evidence="1" id="KW-0175">Coiled coil</keyword>
<feature type="compositionally biased region" description="Polar residues" evidence="2">
    <location>
        <begin position="18"/>
        <end position="31"/>
    </location>
</feature>
<proteinExistence type="predicted"/>
<feature type="compositionally biased region" description="Basic and acidic residues" evidence="2">
    <location>
        <begin position="39"/>
        <end position="65"/>
    </location>
</feature>
<feature type="compositionally biased region" description="Basic and acidic residues" evidence="2">
    <location>
        <begin position="81"/>
        <end position="92"/>
    </location>
</feature>
<dbReference type="OrthoDB" id="3203770at2759"/>
<feature type="compositionally biased region" description="Low complexity" evidence="2">
    <location>
        <begin position="113"/>
        <end position="136"/>
    </location>
</feature>
<accession>A0A8E2AZY0</accession>
<organism evidence="3 4">
    <name type="scientific">Obba rivulosa</name>
    <dbReference type="NCBI Taxonomy" id="1052685"/>
    <lineage>
        <taxon>Eukaryota</taxon>
        <taxon>Fungi</taxon>
        <taxon>Dikarya</taxon>
        <taxon>Basidiomycota</taxon>
        <taxon>Agaricomycotina</taxon>
        <taxon>Agaricomycetes</taxon>
        <taxon>Polyporales</taxon>
        <taxon>Gelatoporiaceae</taxon>
        <taxon>Obba</taxon>
    </lineage>
</organism>
<feature type="compositionally biased region" description="Polar residues" evidence="2">
    <location>
        <begin position="301"/>
        <end position="311"/>
    </location>
</feature>
<protein>
    <submittedName>
        <fullName evidence="3">Uncharacterized protein</fullName>
    </submittedName>
</protein>
<name>A0A8E2AZY0_9APHY</name>
<feature type="compositionally biased region" description="Acidic residues" evidence="2">
    <location>
        <begin position="351"/>
        <end position="360"/>
    </location>
</feature>
<evidence type="ECO:0000313" key="3">
    <source>
        <dbReference type="EMBL" id="OCH88590.1"/>
    </source>
</evidence>
<evidence type="ECO:0000256" key="2">
    <source>
        <dbReference type="SAM" id="MobiDB-lite"/>
    </source>
</evidence>
<dbReference type="AlphaFoldDB" id="A0A8E2AZY0"/>
<evidence type="ECO:0000256" key="1">
    <source>
        <dbReference type="SAM" id="Coils"/>
    </source>
</evidence>
<dbReference type="Proteomes" id="UP000250043">
    <property type="component" value="Unassembled WGS sequence"/>
</dbReference>
<feature type="compositionally biased region" description="Low complexity" evidence="2">
    <location>
        <begin position="252"/>
        <end position="291"/>
    </location>
</feature>
<feature type="compositionally biased region" description="Polar residues" evidence="2">
    <location>
        <begin position="320"/>
        <end position="329"/>
    </location>
</feature>
<keyword evidence="4" id="KW-1185">Reference proteome</keyword>
<dbReference type="EMBL" id="KV722448">
    <property type="protein sequence ID" value="OCH88590.1"/>
    <property type="molecule type" value="Genomic_DNA"/>
</dbReference>
<feature type="compositionally biased region" description="Basic and acidic residues" evidence="2">
    <location>
        <begin position="190"/>
        <end position="203"/>
    </location>
</feature>
<feature type="compositionally biased region" description="Polar residues" evidence="2">
    <location>
        <begin position="239"/>
        <end position="251"/>
    </location>
</feature>
<feature type="coiled-coil region" evidence="1">
    <location>
        <begin position="539"/>
        <end position="619"/>
    </location>
</feature>
<evidence type="ECO:0000313" key="4">
    <source>
        <dbReference type="Proteomes" id="UP000250043"/>
    </source>
</evidence>
<feature type="region of interest" description="Disordered" evidence="2">
    <location>
        <begin position="1"/>
        <end position="360"/>
    </location>
</feature>
<sequence length="691" mass="73696">MSNANAASGGVTLRPRPTTRSSIRHSLNLSSVGRAIADVMHKDTKEANAEKEKEKMMKKTKEVASRRSSAINIGPPSSLRGLDKAAKKEKVATPEPKTLSRTTKRLSAVKTGATSSDEPSSSPAASPKASPKTAAPRVSTLRPRNSVANSGLPKYRPKSLLAEPAKKPPSPARPGVRRKANSSDDETEEDSKGKRVLEVDSSKKALNRAVSPMPRRGALKVNLSAAINVTPTNDKKTKSSALRTSPEPQNGSTSRTSKTSRAAAAVSAIRSAIPRPPSSASSNSSRTPRTPHSVDTVVMSPGSSPAKSNRGGSPLRGSVVSPSGSPTRRLTTRRIVRGDSSGPSTPTPMLTEDDSTDSIEAQDVEFMLSSVASPTAPTPALPRLRNFAERSNDSHSTPSRSFFPSRAHLPHLSPVLASNENSPFQLPPPAERGSILSWDSLAAHSKNLGEDEFGNLLSEIPAPFRPGAISPSPYLTSTLNLPDSPSLSALPSPAEYGSISQVLLPDVTPSPAVHATAQLFDTDFPAADAATVTLLRLQLAAAENRAREQVMQVELLQSELLNAKQARMRDAEELAKQISQLEEQVVGNLRVDDQRSEYIGSLEDQLRHAQASAEHAAEEARAQAQRAATAREQQGKWELTCAAREAGSAWSAVRDTAEGELEFVRANREMLAVLLTGLDHSQRLLLCQNTC</sequence>